<organism evidence="3 4">
    <name type="scientific">Clytia hemisphaerica</name>
    <dbReference type="NCBI Taxonomy" id="252671"/>
    <lineage>
        <taxon>Eukaryota</taxon>
        <taxon>Metazoa</taxon>
        <taxon>Cnidaria</taxon>
        <taxon>Hydrozoa</taxon>
        <taxon>Hydroidolina</taxon>
        <taxon>Leptothecata</taxon>
        <taxon>Obeliida</taxon>
        <taxon>Clytiidae</taxon>
        <taxon>Clytia</taxon>
    </lineage>
</organism>
<dbReference type="Proteomes" id="UP000594262">
    <property type="component" value="Unplaced"/>
</dbReference>
<evidence type="ECO:0000313" key="3">
    <source>
        <dbReference type="EnsemblMetazoa" id="CLYHEMP026372.1"/>
    </source>
</evidence>
<feature type="coiled-coil region" evidence="1">
    <location>
        <begin position="82"/>
        <end position="225"/>
    </location>
</feature>
<dbReference type="InterPro" id="IPR037391">
    <property type="entry name" value="PMF1-bd"/>
</dbReference>
<sequence length="463" mass="54100">VTRRDNAIHTLELRLLKIEDEKKRSSTELERLTKKHDSMSQDYRSLKEKHTYTQTEKGKVDAKLKAYQISNESEQSAMVVEATKKEEVIQQLRQENLFLADEKQQAVDLVQTTNQTLKELEIENTELTEKISTKEKIILDREMVLSQLKTKADQYKVKIEKLEDNARDFTLKLNAAERAREEETHQSALNKHHAEELLDEVQALLEEKQSLLEQINAKNISLEETTFEFSALKKTLLSKEKQLATRDHKIVMLEEEIELSQQRYSAVNEELTNTEMQLEAANKNYREMFNLKDALETKLQSMISEMEELEMSLSLTAEKHKTSAQQNAQKDGLILNLQSELDATQQEFETAIEEIGQRTEENEKLLNQLTELKAQHHQLQVAADESSNKVEELVDQINQLQNTNIKQHDEIQQLHDEMKNLAQEIRMKDQNFKQETEAFVDKMRKFENESRESEEMVKDLKLQ</sequence>
<dbReference type="GO" id="GO:0007283">
    <property type="term" value="P:spermatogenesis"/>
    <property type="evidence" value="ECO:0007669"/>
    <property type="project" value="TreeGrafter"/>
</dbReference>
<dbReference type="AlphaFoldDB" id="A0A7M5XNG1"/>
<feature type="coiled-coil region" evidence="1">
    <location>
        <begin position="250"/>
        <end position="463"/>
    </location>
</feature>
<accession>A0A7M5XNG1</accession>
<evidence type="ECO:0000256" key="2">
    <source>
        <dbReference type="SAM" id="MobiDB-lite"/>
    </source>
</evidence>
<keyword evidence="4" id="KW-1185">Reference proteome</keyword>
<dbReference type="EnsemblMetazoa" id="CLYHEMT026372.1">
    <property type="protein sequence ID" value="CLYHEMP026372.1"/>
    <property type="gene ID" value="CLYHEMG026372"/>
</dbReference>
<reference evidence="3" key="1">
    <citation type="submission" date="2021-01" db="UniProtKB">
        <authorList>
            <consortium name="EnsemblMetazoa"/>
        </authorList>
    </citation>
    <scope>IDENTIFICATION</scope>
</reference>
<proteinExistence type="predicted"/>
<keyword evidence="1" id="KW-0175">Coiled coil</keyword>
<name>A0A7M5XNG1_9CNID</name>
<dbReference type="OrthoDB" id="6350415at2759"/>
<dbReference type="PANTHER" id="PTHR18881">
    <property type="entry name" value="POLYAMINE-MODULATED FACTOR 1-BINDING PROTEIN 1-RELATED"/>
    <property type="match status" value="1"/>
</dbReference>
<evidence type="ECO:0000256" key="1">
    <source>
        <dbReference type="SAM" id="Coils"/>
    </source>
</evidence>
<feature type="region of interest" description="Disordered" evidence="2">
    <location>
        <begin position="25"/>
        <end position="54"/>
    </location>
</feature>
<protein>
    <submittedName>
        <fullName evidence="3">Uncharacterized protein</fullName>
    </submittedName>
</protein>
<dbReference type="PANTHER" id="PTHR18881:SF2">
    <property type="entry name" value="POLYAMINE-MODULATED FACTOR 1-BINDING PROTEIN 1"/>
    <property type="match status" value="1"/>
</dbReference>
<evidence type="ECO:0000313" key="4">
    <source>
        <dbReference type="Proteomes" id="UP000594262"/>
    </source>
</evidence>